<dbReference type="EMBL" id="JACBZO010000001">
    <property type="protein sequence ID" value="NYI40285.1"/>
    <property type="molecule type" value="Genomic_DNA"/>
</dbReference>
<reference evidence="1 2" key="1">
    <citation type="submission" date="2020-07" db="EMBL/GenBank/DDBJ databases">
        <title>Sequencing the genomes of 1000 actinobacteria strains.</title>
        <authorList>
            <person name="Klenk H.-P."/>
        </authorList>
    </citation>
    <scope>NUCLEOTIDE SEQUENCE [LARGE SCALE GENOMIC DNA]</scope>
    <source>
        <strain evidence="1 2">DSM 19970</strain>
    </source>
</reference>
<organism evidence="1 2">
    <name type="scientific">Demequina lutea</name>
    <dbReference type="NCBI Taxonomy" id="431489"/>
    <lineage>
        <taxon>Bacteria</taxon>
        <taxon>Bacillati</taxon>
        <taxon>Actinomycetota</taxon>
        <taxon>Actinomycetes</taxon>
        <taxon>Micrococcales</taxon>
        <taxon>Demequinaceae</taxon>
        <taxon>Demequina</taxon>
    </lineage>
</organism>
<evidence type="ECO:0000313" key="1">
    <source>
        <dbReference type="EMBL" id="NYI40285.1"/>
    </source>
</evidence>
<dbReference type="AlphaFoldDB" id="A0A7Y9ZA30"/>
<evidence type="ECO:0000313" key="2">
    <source>
        <dbReference type="Proteomes" id="UP000547973"/>
    </source>
</evidence>
<keyword evidence="2" id="KW-1185">Reference proteome</keyword>
<protein>
    <recommendedName>
        <fullName evidence="3">Flp pilus-assembly TadE/G-like</fullName>
    </recommendedName>
</protein>
<dbReference type="Proteomes" id="UP000547973">
    <property type="component" value="Unassembled WGS sequence"/>
</dbReference>
<sequence length="82" mass="8287">MAFALSAVAWALDIESAQRGAAEAARAAIVESDAAAVAVATRASGANDVSIARSEGFVTACVTVTRAPWPAVARCATARDRP</sequence>
<evidence type="ECO:0008006" key="3">
    <source>
        <dbReference type="Google" id="ProtNLM"/>
    </source>
</evidence>
<comment type="caution">
    <text evidence="1">The sequence shown here is derived from an EMBL/GenBank/DDBJ whole genome shotgun (WGS) entry which is preliminary data.</text>
</comment>
<gene>
    <name evidence="1" type="ORF">BKA03_000404</name>
</gene>
<accession>A0A7Y9ZA30</accession>
<name>A0A7Y9ZA30_9MICO</name>
<proteinExistence type="predicted"/>